<dbReference type="Proteomes" id="UP000799777">
    <property type="component" value="Unassembled WGS sequence"/>
</dbReference>
<gene>
    <name evidence="3" type="ORF">EK21DRAFT_55133</name>
</gene>
<feature type="domain" description="DUF6594" evidence="2">
    <location>
        <begin position="14"/>
        <end position="283"/>
    </location>
</feature>
<evidence type="ECO:0000313" key="4">
    <source>
        <dbReference type="Proteomes" id="UP000799777"/>
    </source>
</evidence>
<evidence type="ECO:0000259" key="2">
    <source>
        <dbReference type="Pfam" id="PF20237"/>
    </source>
</evidence>
<dbReference type="AlphaFoldDB" id="A0A9P4LU11"/>
<name>A0A9P4LU11_9PLEO</name>
<keyword evidence="4" id="KW-1185">Reference proteome</keyword>
<dbReference type="EMBL" id="ML978158">
    <property type="protein sequence ID" value="KAF2035249.1"/>
    <property type="molecule type" value="Genomic_DNA"/>
</dbReference>
<keyword evidence="1" id="KW-0812">Transmembrane</keyword>
<dbReference type="InterPro" id="IPR046529">
    <property type="entry name" value="DUF6594"/>
</dbReference>
<feature type="transmembrane region" description="Helical" evidence="1">
    <location>
        <begin position="245"/>
        <end position="264"/>
    </location>
</feature>
<comment type="caution">
    <text evidence="3">The sequence shown here is derived from an EMBL/GenBank/DDBJ whole genome shotgun (WGS) entry which is preliminary data.</text>
</comment>
<feature type="transmembrane region" description="Helical" evidence="1">
    <location>
        <begin position="210"/>
        <end position="233"/>
    </location>
</feature>
<proteinExistence type="predicted"/>
<protein>
    <recommendedName>
        <fullName evidence="2">DUF6594 domain-containing protein</fullName>
    </recommendedName>
</protein>
<dbReference type="Pfam" id="PF20237">
    <property type="entry name" value="DUF6594"/>
    <property type="match status" value="1"/>
</dbReference>
<dbReference type="PANTHER" id="PTHR34502">
    <property type="entry name" value="DUF6594 DOMAIN-CONTAINING PROTEIN-RELATED"/>
    <property type="match status" value="1"/>
</dbReference>
<dbReference type="OrthoDB" id="3533814at2759"/>
<evidence type="ECO:0000256" key="1">
    <source>
        <dbReference type="SAM" id="Phobius"/>
    </source>
</evidence>
<accession>A0A9P4LU11</accession>
<keyword evidence="1" id="KW-0472">Membrane</keyword>
<reference evidence="3" key="1">
    <citation type="journal article" date="2020" name="Stud. Mycol.">
        <title>101 Dothideomycetes genomes: a test case for predicting lifestyles and emergence of pathogens.</title>
        <authorList>
            <person name="Haridas S."/>
            <person name="Albert R."/>
            <person name="Binder M."/>
            <person name="Bloem J."/>
            <person name="Labutti K."/>
            <person name="Salamov A."/>
            <person name="Andreopoulos B."/>
            <person name="Baker S."/>
            <person name="Barry K."/>
            <person name="Bills G."/>
            <person name="Bluhm B."/>
            <person name="Cannon C."/>
            <person name="Castanera R."/>
            <person name="Culley D."/>
            <person name="Daum C."/>
            <person name="Ezra D."/>
            <person name="Gonzalez J."/>
            <person name="Henrissat B."/>
            <person name="Kuo A."/>
            <person name="Liang C."/>
            <person name="Lipzen A."/>
            <person name="Lutzoni F."/>
            <person name="Magnuson J."/>
            <person name="Mondo S."/>
            <person name="Nolan M."/>
            <person name="Ohm R."/>
            <person name="Pangilinan J."/>
            <person name="Park H.-J."/>
            <person name="Ramirez L."/>
            <person name="Alfaro M."/>
            <person name="Sun H."/>
            <person name="Tritt A."/>
            <person name="Yoshinaga Y."/>
            <person name="Zwiers L.-H."/>
            <person name="Turgeon B."/>
            <person name="Goodwin S."/>
            <person name="Spatafora J."/>
            <person name="Crous P."/>
            <person name="Grigoriev I."/>
        </authorList>
    </citation>
    <scope>NUCLEOTIDE SEQUENCE</scope>
    <source>
        <strain evidence="3">CBS 110217</strain>
    </source>
</reference>
<organism evidence="3 4">
    <name type="scientific">Setomelanomma holmii</name>
    <dbReference type="NCBI Taxonomy" id="210430"/>
    <lineage>
        <taxon>Eukaryota</taxon>
        <taxon>Fungi</taxon>
        <taxon>Dikarya</taxon>
        <taxon>Ascomycota</taxon>
        <taxon>Pezizomycotina</taxon>
        <taxon>Dothideomycetes</taxon>
        <taxon>Pleosporomycetidae</taxon>
        <taxon>Pleosporales</taxon>
        <taxon>Pleosporineae</taxon>
        <taxon>Phaeosphaeriaceae</taxon>
        <taxon>Setomelanomma</taxon>
    </lineage>
</organism>
<dbReference type="PANTHER" id="PTHR34502:SF3">
    <property type="entry name" value="DUF6594 DOMAIN-CONTAINING PROTEIN"/>
    <property type="match status" value="1"/>
</dbReference>
<evidence type="ECO:0000313" key="3">
    <source>
        <dbReference type="EMBL" id="KAF2035249.1"/>
    </source>
</evidence>
<keyword evidence="1" id="KW-1133">Transmembrane helix</keyword>
<sequence length="299" mass="34635">MPLTKLVQEYPFGYPLQAAFQSSESSWSIYRAFDYLHARVILQLQDEIRELEMQLKNMDEIDLENGDGNRLMSRKGDLKQAKREKIDSKRVGLLEAIRSKLVHYDEILVKARDLNAFQKPSSRDYRAFRTWFYNVKPLNYKPEEDFIRRKEDLITLRHGREWSGFDGFIESCVRKMHCSLTQKLFATKELREKTNDKHVYYYSQTRIAKLVGLIITLIIFVLLVLPVVAMYKLTSLGDRNSTFDAVGILVVFTLLFSAAMSLLTKAKRHELFVASAAYCAVLVVFISNFSNNNGSGFQQ</sequence>
<feature type="transmembrane region" description="Helical" evidence="1">
    <location>
        <begin position="271"/>
        <end position="290"/>
    </location>
</feature>